<keyword evidence="1" id="KW-0479">Metal-binding</keyword>
<evidence type="ECO:0000259" key="6">
    <source>
        <dbReference type="PROSITE" id="PS50808"/>
    </source>
</evidence>
<dbReference type="PROSITE" id="PS50808">
    <property type="entry name" value="ZF_BED"/>
    <property type="match status" value="1"/>
</dbReference>
<evidence type="ECO:0000313" key="7">
    <source>
        <dbReference type="EMBL" id="CAI6353411.1"/>
    </source>
</evidence>
<name>A0AAV0WCQ1_9HEMI</name>
<reference evidence="7 8" key="1">
    <citation type="submission" date="2023-01" db="EMBL/GenBank/DDBJ databases">
        <authorList>
            <person name="Whitehead M."/>
        </authorList>
    </citation>
    <scope>NUCLEOTIDE SEQUENCE [LARGE SCALE GENOMIC DNA]</scope>
</reference>
<dbReference type="GO" id="GO:0008270">
    <property type="term" value="F:zinc ion binding"/>
    <property type="evidence" value="ECO:0007669"/>
    <property type="project" value="UniProtKB-KW"/>
</dbReference>
<comment type="caution">
    <text evidence="7">The sequence shown here is derived from an EMBL/GenBank/DDBJ whole genome shotgun (WGS) entry which is preliminary data.</text>
</comment>
<dbReference type="InterPro" id="IPR036236">
    <property type="entry name" value="Znf_C2H2_sf"/>
</dbReference>
<keyword evidence="2 4" id="KW-0863">Zinc-finger</keyword>
<feature type="compositionally biased region" description="Polar residues" evidence="5">
    <location>
        <begin position="82"/>
        <end position="91"/>
    </location>
</feature>
<feature type="domain" description="BED-type" evidence="6">
    <location>
        <begin position="4"/>
        <end position="55"/>
    </location>
</feature>
<evidence type="ECO:0000256" key="1">
    <source>
        <dbReference type="ARBA" id="ARBA00022723"/>
    </source>
</evidence>
<dbReference type="InterPro" id="IPR003656">
    <property type="entry name" value="Znf_BED"/>
</dbReference>
<gene>
    <name evidence="7" type="ORF">MEUPH1_LOCUS9535</name>
</gene>
<keyword evidence="8" id="KW-1185">Reference proteome</keyword>
<evidence type="ECO:0000256" key="2">
    <source>
        <dbReference type="ARBA" id="ARBA00022771"/>
    </source>
</evidence>
<proteinExistence type="predicted"/>
<evidence type="ECO:0000256" key="3">
    <source>
        <dbReference type="ARBA" id="ARBA00022833"/>
    </source>
</evidence>
<dbReference type="Pfam" id="PF02892">
    <property type="entry name" value="zf-BED"/>
    <property type="match status" value="1"/>
</dbReference>
<sequence length="120" mass="13263">MAPRKRSDIWNHFTELEDSKAKCGYCSNKYSVAGGYFGNLRRHLKTVHPAVIISKAIVTSDESPADDGPPVETLIVPGTSGVKPSQPTQTQSSIMHFMQNKKPMTVSRSKQIDEQVTKNC</sequence>
<dbReference type="SUPFAM" id="SSF57667">
    <property type="entry name" value="beta-beta-alpha zinc fingers"/>
    <property type="match status" value="1"/>
</dbReference>
<dbReference type="AlphaFoldDB" id="A0AAV0WCQ1"/>
<evidence type="ECO:0000256" key="4">
    <source>
        <dbReference type="PROSITE-ProRule" id="PRU00027"/>
    </source>
</evidence>
<dbReference type="EMBL" id="CARXXK010000002">
    <property type="protein sequence ID" value="CAI6353411.1"/>
    <property type="molecule type" value="Genomic_DNA"/>
</dbReference>
<evidence type="ECO:0000313" key="8">
    <source>
        <dbReference type="Proteomes" id="UP001160148"/>
    </source>
</evidence>
<dbReference type="GO" id="GO:0003677">
    <property type="term" value="F:DNA binding"/>
    <property type="evidence" value="ECO:0007669"/>
    <property type="project" value="InterPro"/>
</dbReference>
<organism evidence="7 8">
    <name type="scientific">Macrosiphum euphorbiae</name>
    <name type="common">potato aphid</name>
    <dbReference type="NCBI Taxonomy" id="13131"/>
    <lineage>
        <taxon>Eukaryota</taxon>
        <taxon>Metazoa</taxon>
        <taxon>Ecdysozoa</taxon>
        <taxon>Arthropoda</taxon>
        <taxon>Hexapoda</taxon>
        <taxon>Insecta</taxon>
        <taxon>Pterygota</taxon>
        <taxon>Neoptera</taxon>
        <taxon>Paraneoptera</taxon>
        <taxon>Hemiptera</taxon>
        <taxon>Sternorrhyncha</taxon>
        <taxon>Aphidomorpha</taxon>
        <taxon>Aphidoidea</taxon>
        <taxon>Aphididae</taxon>
        <taxon>Macrosiphini</taxon>
        <taxon>Macrosiphum</taxon>
    </lineage>
</organism>
<dbReference type="SMART" id="SM00614">
    <property type="entry name" value="ZnF_BED"/>
    <property type="match status" value="1"/>
</dbReference>
<feature type="region of interest" description="Disordered" evidence="5">
    <location>
        <begin position="60"/>
        <end position="91"/>
    </location>
</feature>
<keyword evidence="3" id="KW-0862">Zinc</keyword>
<evidence type="ECO:0000256" key="5">
    <source>
        <dbReference type="SAM" id="MobiDB-lite"/>
    </source>
</evidence>
<accession>A0AAV0WCQ1</accession>
<protein>
    <recommendedName>
        <fullName evidence="6">BED-type domain-containing protein</fullName>
    </recommendedName>
</protein>
<dbReference type="Proteomes" id="UP001160148">
    <property type="component" value="Unassembled WGS sequence"/>
</dbReference>